<dbReference type="AlphaFoldDB" id="A0A6J7GBZ3"/>
<sequence>MTTAKKKGPQKTGPQATDSASSGARVAPHLATGGTQRTRGPVRIVDTSVRDGNQSLWAALGVTTGMVEAVGPLLEAMNLQAIDFTSSTHLSMGVKFHHENPWERISRMRAVTPNTPLAAITTGMRFMSWEKASEPVFRMSLRLLARHGLRRLQIAEPMNDRDATIKVARWAKEEGIEQVVAGVVFTESPVHTDERYLANTRAYAADPNIDIIYLKDPGGLLTDERVRDLVPPMREITGDKILELHSHCTTGAASQLYLTAAQLGIDVLHTGIGPLSNGTAQPSLEKLLGNLDAMGIPVDINRDAAAQAAEMLWSFAKAQGLNAGTPTEYDLSTHVHQVPGGMIGTLKRQLTEIGMIDELPAVMAEASRVRADLGYPIMVTPFSQFVGSQALMNVLALKSGQERYSRIPDEVLRFVLGHFGTPEGPINPDVLQRVADMPRTAELEVNVDDKSLAELHTEFAEKFGRTLDEEELMLRIVLPQDQVDTMLAAGPAPAWSGKKPGSSGGNGTATNVSEFITAVNRLPKWRSVAVNFAGESVSLRRPTEGN</sequence>
<dbReference type="GO" id="GO:0005737">
    <property type="term" value="C:cytoplasm"/>
    <property type="evidence" value="ECO:0007669"/>
    <property type="project" value="TreeGrafter"/>
</dbReference>
<evidence type="ECO:0000256" key="1">
    <source>
        <dbReference type="SAM" id="MobiDB-lite"/>
    </source>
</evidence>
<feature type="compositionally biased region" description="Polar residues" evidence="1">
    <location>
        <begin position="12"/>
        <end position="22"/>
    </location>
</feature>
<evidence type="ECO:0000259" key="2">
    <source>
        <dbReference type="PROSITE" id="PS50991"/>
    </source>
</evidence>
<organism evidence="3">
    <name type="scientific">freshwater metagenome</name>
    <dbReference type="NCBI Taxonomy" id="449393"/>
    <lineage>
        <taxon>unclassified sequences</taxon>
        <taxon>metagenomes</taxon>
        <taxon>ecological metagenomes</taxon>
    </lineage>
</organism>
<dbReference type="SUPFAM" id="SSF51569">
    <property type="entry name" value="Aldolase"/>
    <property type="match status" value="1"/>
</dbReference>
<dbReference type="EMBL" id="CAFBMB010000106">
    <property type="protein sequence ID" value="CAB4905821.1"/>
    <property type="molecule type" value="Genomic_DNA"/>
</dbReference>
<feature type="domain" description="Pyruvate carboxyltransferase" evidence="2">
    <location>
        <begin position="42"/>
        <end position="306"/>
    </location>
</feature>
<dbReference type="GO" id="GO:0006094">
    <property type="term" value="P:gluconeogenesis"/>
    <property type="evidence" value="ECO:0007669"/>
    <property type="project" value="TreeGrafter"/>
</dbReference>
<name>A0A6J7GBZ3_9ZZZZ</name>
<dbReference type="Gene3D" id="3.20.20.70">
    <property type="entry name" value="Aldolase class I"/>
    <property type="match status" value="1"/>
</dbReference>
<dbReference type="Pfam" id="PF02436">
    <property type="entry name" value="PYC_OADA"/>
    <property type="match status" value="1"/>
</dbReference>
<proteinExistence type="predicted"/>
<dbReference type="InterPro" id="IPR000891">
    <property type="entry name" value="PYR_CT"/>
</dbReference>
<dbReference type="Pfam" id="PF00682">
    <property type="entry name" value="HMGL-like"/>
    <property type="match status" value="1"/>
</dbReference>
<protein>
    <submittedName>
        <fullName evidence="3">Unannotated protein</fullName>
    </submittedName>
</protein>
<dbReference type="PANTHER" id="PTHR43778">
    <property type="entry name" value="PYRUVATE CARBOXYLASE"/>
    <property type="match status" value="1"/>
</dbReference>
<dbReference type="PROSITE" id="PS50991">
    <property type="entry name" value="PYR_CT"/>
    <property type="match status" value="1"/>
</dbReference>
<gene>
    <name evidence="3" type="ORF">UFOPK3516_01181</name>
</gene>
<dbReference type="GO" id="GO:0004736">
    <property type="term" value="F:pyruvate carboxylase activity"/>
    <property type="evidence" value="ECO:0007669"/>
    <property type="project" value="TreeGrafter"/>
</dbReference>
<dbReference type="SUPFAM" id="SSF89000">
    <property type="entry name" value="post-HMGL domain-like"/>
    <property type="match status" value="1"/>
</dbReference>
<accession>A0A6J7GBZ3</accession>
<evidence type="ECO:0000313" key="3">
    <source>
        <dbReference type="EMBL" id="CAB4905821.1"/>
    </source>
</evidence>
<dbReference type="InterPro" id="IPR013785">
    <property type="entry name" value="Aldolase_TIM"/>
</dbReference>
<dbReference type="PANTHER" id="PTHR43778:SF2">
    <property type="entry name" value="PYRUVATE CARBOXYLASE, MITOCHONDRIAL"/>
    <property type="match status" value="1"/>
</dbReference>
<dbReference type="InterPro" id="IPR055268">
    <property type="entry name" value="PCB-like"/>
</dbReference>
<reference evidence="3" key="1">
    <citation type="submission" date="2020-05" db="EMBL/GenBank/DDBJ databases">
        <authorList>
            <person name="Chiriac C."/>
            <person name="Salcher M."/>
            <person name="Ghai R."/>
            <person name="Kavagutti S V."/>
        </authorList>
    </citation>
    <scope>NUCLEOTIDE SEQUENCE</scope>
</reference>
<feature type="region of interest" description="Disordered" evidence="1">
    <location>
        <begin position="1"/>
        <end position="41"/>
    </location>
</feature>
<dbReference type="InterPro" id="IPR003379">
    <property type="entry name" value="Carboxylase_cons_dom"/>
</dbReference>